<dbReference type="Proteomes" id="UP001497392">
    <property type="component" value="Unassembled WGS sequence"/>
</dbReference>
<evidence type="ECO:0000313" key="7">
    <source>
        <dbReference type="Proteomes" id="UP001497392"/>
    </source>
</evidence>
<dbReference type="PANTHER" id="PTHR10177">
    <property type="entry name" value="CYCLINS"/>
    <property type="match status" value="1"/>
</dbReference>
<dbReference type="InterPro" id="IPR013763">
    <property type="entry name" value="Cyclin-like_dom"/>
</dbReference>
<dbReference type="InterPro" id="IPR036915">
    <property type="entry name" value="Cyclin-like_sf"/>
</dbReference>
<dbReference type="Pfam" id="PF00134">
    <property type="entry name" value="Cyclin_N"/>
    <property type="match status" value="1"/>
</dbReference>
<keyword evidence="3" id="KW-0131">Cell cycle</keyword>
<evidence type="ECO:0000256" key="3">
    <source>
        <dbReference type="ARBA" id="ARBA00023306"/>
    </source>
</evidence>
<feature type="domain" description="Cyclin-like" evidence="5">
    <location>
        <begin position="136"/>
        <end position="226"/>
    </location>
</feature>
<evidence type="ECO:0000259" key="5">
    <source>
        <dbReference type="SMART" id="SM00385"/>
    </source>
</evidence>
<organism evidence="6 7">
    <name type="scientific">Coccomyxa viridis</name>
    <dbReference type="NCBI Taxonomy" id="1274662"/>
    <lineage>
        <taxon>Eukaryota</taxon>
        <taxon>Viridiplantae</taxon>
        <taxon>Chlorophyta</taxon>
        <taxon>core chlorophytes</taxon>
        <taxon>Trebouxiophyceae</taxon>
        <taxon>Trebouxiophyceae incertae sedis</taxon>
        <taxon>Coccomyxaceae</taxon>
        <taxon>Coccomyxa</taxon>
    </lineage>
</organism>
<keyword evidence="1" id="KW-0132">Cell division</keyword>
<accession>A0ABP1GCC7</accession>
<dbReference type="EMBL" id="CAXHTA020000019">
    <property type="protein sequence ID" value="CAL5228947.1"/>
    <property type="molecule type" value="Genomic_DNA"/>
</dbReference>
<proteinExistence type="inferred from homology"/>
<evidence type="ECO:0000313" key="6">
    <source>
        <dbReference type="EMBL" id="CAL5228947.1"/>
    </source>
</evidence>
<dbReference type="SUPFAM" id="SSF47954">
    <property type="entry name" value="Cyclin-like"/>
    <property type="match status" value="1"/>
</dbReference>
<dbReference type="Pfam" id="PF02984">
    <property type="entry name" value="Cyclin_C"/>
    <property type="match status" value="1"/>
</dbReference>
<keyword evidence="2 4" id="KW-0195">Cyclin</keyword>
<dbReference type="InterPro" id="IPR004367">
    <property type="entry name" value="Cyclin_C-dom"/>
</dbReference>
<keyword evidence="7" id="KW-1185">Reference proteome</keyword>
<reference evidence="6 7" key="1">
    <citation type="submission" date="2024-06" db="EMBL/GenBank/DDBJ databases">
        <authorList>
            <person name="Kraege A."/>
            <person name="Thomma B."/>
        </authorList>
    </citation>
    <scope>NUCLEOTIDE SEQUENCE [LARGE SCALE GENOMIC DNA]</scope>
</reference>
<dbReference type="Gene3D" id="1.10.472.10">
    <property type="entry name" value="Cyclin-like"/>
    <property type="match status" value="2"/>
</dbReference>
<comment type="similarity">
    <text evidence="4">Belongs to the cyclin family.</text>
</comment>
<dbReference type="InterPro" id="IPR039361">
    <property type="entry name" value="Cyclin"/>
</dbReference>
<gene>
    <name evidence="6" type="primary">g12178</name>
    <name evidence="6" type="ORF">VP750_LOCUS10853</name>
</gene>
<sequence>MATEARRCGGKRVLQGVVAWSPKAGSMASESSDVTGFRAVCVRQPPQSIDLSCEESADDLGTFDSPCWQSERMRFGMPHSPGNARIPFEEIIAHAGKYNEKELRAMLAVEHELQPPADYITTAGAIGPEHRHFLISWMTMAAEYHHFGFYTSALAVNLLDRFMASQPTSDEELWTLQLAAVACLSIAAKMEEGIMPADIAELQVAAPWERPFEARFIKNMELVVLARLQWHVTAITAISFLDRLLYGAARCASLLKDDALLHRMRHRAGLLVTKCLPEERYLAFCPSSMAAAAIFMVSASFCSDAGLEAMQDYLRDLNIEYMECKESLMEDMGQGLRSLTASPSREAVSGKAGHVPYGSNPTPTSVLQLEDALIGPLPSLRDSWQ</sequence>
<protein>
    <submittedName>
        <fullName evidence="6">G12178 protein</fullName>
    </submittedName>
</protein>
<evidence type="ECO:0000256" key="1">
    <source>
        <dbReference type="ARBA" id="ARBA00022618"/>
    </source>
</evidence>
<dbReference type="SMART" id="SM00385">
    <property type="entry name" value="CYCLIN"/>
    <property type="match status" value="1"/>
</dbReference>
<dbReference type="InterPro" id="IPR006671">
    <property type="entry name" value="Cyclin_N"/>
</dbReference>
<comment type="caution">
    <text evidence="6">The sequence shown here is derived from an EMBL/GenBank/DDBJ whole genome shotgun (WGS) entry which is preliminary data.</text>
</comment>
<evidence type="ECO:0000256" key="2">
    <source>
        <dbReference type="ARBA" id="ARBA00023127"/>
    </source>
</evidence>
<name>A0ABP1GCC7_9CHLO</name>
<evidence type="ECO:0000256" key="4">
    <source>
        <dbReference type="RuleBase" id="RU000383"/>
    </source>
</evidence>